<evidence type="ECO:0000256" key="1">
    <source>
        <dbReference type="ARBA" id="ARBA00004141"/>
    </source>
</evidence>
<dbReference type="RefSeq" id="WP_311816795.1">
    <property type="nucleotide sequence ID" value="NZ_JARPXG010000016.1"/>
</dbReference>
<dbReference type="EMBL" id="JARPXL010000017">
    <property type="protein sequence ID" value="MDT2545636.1"/>
    <property type="molecule type" value="Genomic_DNA"/>
</dbReference>
<dbReference type="NCBIfam" id="TIGR01593">
    <property type="entry name" value="holin_tox_secr"/>
    <property type="match status" value="1"/>
</dbReference>
<keyword evidence="4 6" id="KW-0472">Membrane</keyword>
<gene>
    <name evidence="7" type="ORF">P7D69_14900</name>
</gene>
<dbReference type="Proteomes" id="UP001254770">
    <property type="component" value="Unassembled WGS sequence"/>
</dbReference>
<sequence>MDKYLNAASVFTGVLGGLVVSWLGGMDAILHALVALVIVDYLTGLLKAWNLKEISSRIGFVGLIKKVLIFVVIAVAVEVEKVIGDSMPLREIVIMFYLANEGISFLENISVFINFPDQIKDAFLQIRSGNSKDNDGGKE</sequence>
<dbReference type="InterPro" id="IPR006480">
    <property type="entry name" value="Phage_holin_4_1"/>
</dbReference>
<dbReference type="AlphaFoldDB" id="A0AAW8TCW5"/>
<evidence type="ECO:0000313" key="8">
    <source>
        <dbReference type="Proteomes" id="UP001254770"/>
    </source>
</evidence>
<evidence type="ECO:0000256" key="6">
    <source>
        <dbReference type="SAM" id="Phobius"/>
    </source>
</evidence>
<name>A0AAW8TCW5_9ENTE</name>
<proteinExistence type="inferred from homology"/>
<dbReference type="GO" id="GO:0016020">
    <property type="term" value="C:membrane"/>
    <property type="evidence" value="ECO:0007669"/>
    <property type="project" value="UniProtKB-SubCell"/>
</dbReference>
<evidence type="ECO:0000256" key="5">
    <source>
        <dbReference type="ARBA" id="ARBA00023600"/>
    </source>
</evidence>
<keyword evidence="3 6" id="KW-1133">Transmembrane helix</keyword>
<evidence type="ECO:0000256" key="2">
    <source>
        <dbReference type="ARBA" id="ARBA00022692"/>
    </source>
</evidence>
<reference evidence="7" key="1">
    <citation type="submission" date="2023-03" db="EMBL/GenBank/DDBJ databases">
        <authorList>
            <person name="Shen W."/>
            <person name="Cai J."/>
        </authorList>
    </citation>
    <scope>NUCLEOTIDE SEQUENCE</scope>
    <source>
        <strain evidence="7">Y15</strain>
    </source>
</reference>
<dbReference type="Pfam" id="PF05105">
    <property type="entry name" value="Phage_holin_4_1"/>
    <property type="match status" value="1"/>
</dbReference>
<feature type="transmembrane region" description="Helical" evidence="6">
    <location>
        <begin position="5"/>
        <end position="23"/>
    </location>
</feature>
<keyword evidence="2 6" id="KW-0812">Transmembrane</keyword>
<comment type="similarity">
    <text evidence="5">Belongs to the bacteriophage holin family. Cp-1 holin subfamily.</text>
</comment>
<protein>
    <submittedName>
        <fullName evidence="7">Phage holin family protein</fullName>
    </submittedName>
</protein>
<feature type="transmembrane region" description="Helical" evidence="6">
    <location>
        <begin position="29"/>
        <end position="46"/>
    </location>
</feature>
<organism evidence="7 8">
    <name type="scientific">Enterococcus raffinosus</name>
    <dbReference type="NCBI Taxonomy" id="71452"/>
    <lineage>
        <taxon>Bacteria</taxon>
        <taxon>Bacillati</taxon>
        <taxon>Bacillota</taxon>
        <taxon>Bacilli</taxon>
        <taxon>Lactobacillales</taxon>
        <taxon>Enterococcaceae</taxon>
        <taxon>Enterococcus</taxon>
    </lineage>
</organism>
<feature type="transmembrane region" description="Helical" evidence="6">
    <location>
        <begin position="58"/>
        <end position="77"/>
    </location>
</feature>
<evidence type="ECO:0000313" key="7">
    <source>
        <dbReference type="EMBL" id="MDT2545636.1"/>
    </source>
</evidence>
<evidence type="ECO:0000256" key="3">
    <source>
        <dbReference type="ARBA" id="ARBA00022989"/>
    </source>
</evidence>
<comment type="subcellular location">
    <subcellularLocation>
        <location evidence="1">Membrane</location>
        <topology evidence="1">Multi-pass membrane protein</topology>
    </subcellularLocation>
</comment>
<evidence type="ECO:0000256" key="4">
    <source>
        <dbReference type="ARBA" id="ARBA00023136"/>
    </source>
</evidence>
<comment type="caution">
    <text evidence="7">The sequence shown here is derived from an EMBL/GenBank/DDBJ whole genome shotgun (WGS) entry which is preliminary data.</text>
</comment>
<accession>A0AAW8TCW5</accession>